<dbReference type="InterPro" id="IPR004408">
    <property type="entry name" value="Biotin_CoA_COase_ligase"/>
</dbReference>
<dbReference type="Proteomes" id="UP001431199">
    <property type="component" value="Unassembled WGS sequence"/>
</dbReference>
<feature type="binding site" evidence="3">
    <location>
        <position position="113"/>
    </location>
    <ligand>
        <name>biotin</name>
        <dbReference type="ChEBI" id="CHEBI:57586"/>
    </ligand>
</feature>
<evidence type="ECO:0000256" key="3">
    <source>
        <dbReference type="HAMAP-Rule" id="MF_00978"/>
    </source>
</evidence>
<dbReference type="InterPro" id="IPR036388">
    <property type="entry name" value="WH-like_DNA-bd_sf"/>
</dbReference>
<organism evidence="5 6">
    <name type="scientific">Eubacterium album</name>
    <dbReference type="NCBI Taxonomy" id="2978477"/>
    <lineage>
        <taxon>Bacteria</taxon>
        <taxon>Bacillati</taxon>
        <taxon>Bacillota</taxon>
        <taxon>Clostridia</taxon>
        <taxon>Eubacteriales</taxon>
        <taxon>Eubacteriaceae</taxon>
        <taxon>Eubacterium</taxon>
    </lineage>
</organism>
<dbReference type="EC" id="6.3.4.15" evidence="3"/>
<evidence type="ECO:0000313" key="6">
    <source>
        <dbReference type="Proteomes" id="UP001431199"/>
    </source>
</evidence>
<dbReference type="EMBL" id="JAODBU010000004">
    <property type="protein sequence ID" value="MCT7398381.1"/>
    <property type="molecule type" value="Genomic_DNA"/>
</dbReference>
<dbReference type="Pfam" id="PF03099">
    <property type="entry name" value="BPL_LplA_LipB"/>
    <property type="match status" value="1"/>
</dbReference>
<gene>
    <name evidence="3" type="primary">birA</name>
    <name evidence="5" type="ORF">N5B56_04655</name>
</gene>
<dbReference type="InterPro" id="IPR036390">
    <property type="entry name" value="WH_DNA-bd_sf"/>
</dbReference>
<keyword evidence="3" id="KW-0067">ATP-binding</keyword>
<dbReference type="PANTHER" id="PTHR12835">
    <property type="entry name" value="BIOTIN PROTEIN LIGASE"/>
    <property type="match status" value="1"/>
</dbReference>
<evidence type="ECO:0000256" key="2">
    <source>
        <dbReference type="ARBA" id="ARBA00023267"/>
    </source>
</evidence>
<dbReference type="Pfam" id="PF08279">
    <property type="entry name" value="HTH_11"/>
    <property type="match status" value="1"/>
</dbReference>
<dbReference type="SUPFAM" id="SSF46785">
    <property type="entry name" value="Winged helix' DNA-binding domain"/>
    <property type="match status" value="1"/>
</dbReference>
<keyword evidence="3" id="KW-0805">Transcription regulation</keyword>
<comment type="function">
    <text evidence="3">Acts both as a biotin--[acetyl-CoA-carboxylase] ligase and a repressor.</text>
</comment>
<keyword evidence="1 3" id="KW-0436">Ligase</keyword>
<dbReference type="SUPFAM" id="SSF55681">
    <property type="entry name" value="Class II aaRS and biotin synthetases"/>
    <property type="match status" value="1"/>
</dbReference>
<keyword evidence="3" id="KW-0804">Transcription</keyword>
<dbReference type="HAMAP" id="MF_00978">
    <property type="entry name" value="Bifunct_BirA"/>
    <property type="match status" value="1"/>
</dbReference>
<name>A0ABT2LYL2_9FIRM</name>
<dbReference type="Pfam" id="PF02237">
    <property type="entry name" value="BPL_C"/>
    <property type="match status" value="1"/>
</dbReference>
<feature type="DNA-binding region" description="H-T-H motif" evidence="3">
    <location>
        <begin position="21"/>
        <end position="40"/>
    </location>
</feature>
<feature type="binding site" evidence="3">
    <location>
        <begin position="117"/>
        <end position="119"/>
    </location>
    <ligand>
        <name>biotin</name>
        <dbReference type="ChEBI" id="CHEBI:57586"/>
    </ligand>
</feature>
<feature type="domain" description="BPL/LPL catalytic" evidence="4">
    <location>
        <begin position="66"/>
        <end position="260"/>
    </location>
</feature>
<keyword evidence="6" id="KW-1185">Reference proteome</keyword>
<dbReference type="InterPro" id="IPR045864">
    <property type="entry name" value="aa-tRNA-synth_II/BPL/LPL"/>
</dbReference>
<accession>A0ABT2LYL2</accession>
<dbReference type="InterPro" id="IPR030855">
    <property type="entry name" value="Bifunct_BirA"/>
</dbReference>
<comment type="similarity">
    <text evidence="3">Belongs to the biotin--protein ligase family.</text>
</comment>
<evidence type="ECO:0000256" key="1">
    <source>
        <dbReference type="ARBA" id="ARBA00022598"/>
    </source>
</evidence>
<comment type="catalytic activity">
    <reaction evidence="3">
        <text>biotin + L-lysyl-[protein] + ATP = N(6)-biotinyl-L-lysyl-[protein] + AMP + diphosphate + H(+)</text>
        <dbReference type="Rhea" id="RHEA:11756"/>
        <dbReference type="Rhea" id="RHEA-COMP:9752"/>
        <dbReference type="Rhea" id="RHEA-COMP:10505"/>
        <dbReference type="ChEBI" id="CHEBI:15378"/>
        <dbReference type="ChEBI" id="CHEBI:29969"/>
        <dbReference type="ChEBI" id="CHEBI:30616"/>
        <dbReference type="ChEBI" id="CHEBI:33019"/>
        <dbReference type="ChEBI" id="CHEBI:57586"/>
        <dbReference type="ChEBI" id="CHEBI:83144"/>
        <dbReference type="ChEBI" id="CHEBI:456215"/>
        <dbReference type="EC" id="6.3.4.15"/>
    </reaction>
</comment>
<dbReference type="NCBIfam" id="TIGR00121">
    <property type="entry name" value="birA_ligase"/>
    <property type="match status" value="1"/>
</dbReference>
<dbReference type="GO" id="GO:0004077">
    <property type="term" value="F:biotin--[biotin carboxyl-carrier protein] ligase activity"/>
    <property type="evidence" value="ECO:0007669"/>
    <property type="project" value="UniProtKB-EC"/>
</dbReference>
<comment type="caution">
    <text evidence="5">The sequence shown here is derived from an EMBL/GenBank/DDBJ whole genome shotgun (WGS) entry which is preliminary data.</text>
</comment>
<keyword evidence="3" id="KW-0678">Repressor</keyword>
<dbReference type="PROSITE" id="PS51733">
    <property type="entry name" value="BPL_LPL_CATALYTIC"/>
    <property type="match status" value="1"/>
</dbReference>
<dbReference type="InterPro" id="IPR003142">
    <property type="entry name" value="BPL_C"/>
</dbReference>
<dbReference type="InterPro" id="IPR004143">
    <property type="entry name" value="BPL_LPL_catalytic"/>
</dbReference>
<evidence type="ECO:0000259" key="4">
    <source>
        <dbReference type="PROSITE" id="PS51733"/>
    </source>
</evidence>
<dbReference type="Gene3D" id="3.30.930.10">
    <property type="entry name" value="Bira Bifunctional Protein, Domain 2"/>
    <property type="match status" value="1"/>
</dbReference>
<feature type="binding site" evidence="3">
    <location>
        <begin position="89"/>
        <end position="91"/>
    </location>
    <ligand>
        <name>biotin</name>
        <dbReference type="ChEBI" id="CHEBI:57586"/>
    </ligand>
</feature>
<reference evidence="5" key="1">
    <citation type="submission" date="2022-09" db="EMBL/GenBank/DDBJ databases">
        <title>Eubacterium sp. LFL-14 isolated from human feces.</title>
        <authorList>
            <person name="Liu F."/>
        </authorList>
    </citation>
    <scope>NUCLEOTIDE SEQUENCE</scope>
    <source>
        <strain evidence="5">LFL-14</strain>
    </source>
</reference>
<evidence type="ECO:0000313" key="5">
    <source>
        <dbReference type="EMBL" id="MCT7398381.1"/>
    </source>
</evidence>
<proteinExistence type="inferred from homology"/>
<keyword evidence="3" id="KW-0238">DNA-binding</keyword>
<dbReference type="Gene3D" id="1.10.10.10">
    <property type="entry name" value="Winged helix-like DNA-binding domain superfamily/Winged helix DNA-binding domain"/>
    <property type="match status" value="1"/>
</dbReference>
<dbReference type="RefSeq" id="WP_260978464.1">
    <property type="nucleotide sequence ID" value="NZ_JAODBU010000004.1"/>
</dbReference>
<keyword evidence="3" id="KW-0547">Nucleotide-binding</keyword>
<dbReference type="PANTHER" id="PTHR12835:SF5">
    <property type="entry name" value="BIOTIN--PROTEIN LIGASE"/>
    <property type="match status" value="1"/>
</dbReference>
<sequence length="323" mass="35664">MSVKDEVLHMLEANKGSYFSGATLAKELNVSRNSIWKAIKSLENEGYKISATTNKGYCLEQSNDILSKHSIGEFLKYPLDIHVYDTISSTNTVLKEMAEDGATEGTVLVASEQTLGRGRMGRKFVSPADTGIYFSILLRPDIPASDSLFLTTSAAVAVAKAIEDVSDKKAKIKWVNDVFVDNKKVCGILTEATFNMETGKLNYAIVGIGINVCFPEGGFPEEIDKIATAIFDKESDSINKRSKLLAHVLNYFMDFYNSFESKSYLKEYIDRSILLGKNITVIDKDGNKTAKAISIDDECHLLVRFEDGTEKLLSSGEVSIKLD</sequence>
<dbReference type="InterPro" id="IPR013196">
    <property type="entry name" value="HTH_11"/>
</dbReference>
<dbReference type="CDD" id="cd16442">
    <property type="entry name" value="BPL"/>
    <property type="match status" value="1"/>
</dbReference>
<protein>
    <recommendedName>
        <fullName evidence="3">Bifunctional ligase/repressor BirA</fullName>
    </recommendedName>
    <alternativeName>
        <fullName evidence="3">Biotin--[acetyl-CoA-carboxylase] ligase</fullName>
        <ecNumber evidence="3">6.3.4.15</ecNumber>
    </alternativeName>
    <alternativeName>
        <fullName evidence="3">Biotin--protein ligase</fullName>
    </alternativeName>
    <alternativeName>
        <fullName evidence="3">Biotin-[acetyl-CoA carboxylase] synthetase</fullName>
    </alternativeName>
</protein>
<feature type="binding site" evidence="3">
    <location>
        <position position="184"/>
    </location>
    <ligand>
        <name>biotin</name>
        <dbReference type="ChEBI" id="CHEBI:57586"/>
    </ligand>
</feature>
<keyword evidence="2 3" id="KW-0092">Biotin</keyword>
<dbReference type="Gene3D" id="2.30.30.100">
    <property type="match status" value="1"/>
</dbReference>